<dbReference type="Proteomes" id="UP000254741">
    <property type="component" value="Unassembled WGS sequence"/>
</dbReference>
<keyword evidence="1" id="KW-1133">Transmembrane helix</keyword>
<feature type="transmembrane region" description="Helical" evidence="1">
    <location>
        <begin position="21"/>
        <end position="41"/>
    </location>
</feature>
<accession>A0A379T3V8</accession>
<evidence type="ECO:0000313" key="3">
    <source>
        <dbReference type="Proteomes" id="UP000254741"/>
    </source>
</evidence>
<reference evidence="2 3" key="1">
    <citation type="submission" date="2018-06" db="EMBL/GenBank/DDBJ databases">
        <authorList>
            <consortium name="Pathogen Informatics"/>
            <person name="Doyle S."/>
        </authorList>
    </citation>
    <scope>NUCLEOTIDE SEQUENCE [LARGE SCALE GENOMIC DNA]</scope>
    <source>
        <strain evidence="2 3">NCTC8297</strain>
    </source>
</reference>
<organism evidence="2 3">
    <name type="scientific">Salmonella enterica subsp. arizonae</name>
    <dbReference type="NCBI Taxonomy" id="59203"/>
    <lineage>
        <taxon>Bacteria</taxon>
        <taxon>Pseudomonadati</taxon>
        <taxon>Pseudomonadota</taxon>
        <taxon>Gammaproteobacteria</taxon>
        <taxon>Enterobacterales</taxon>
        <taxon>Enterobacteriaceae</taxon>
        <taxon>Salmonella</taxon>
    </lineage>
</organism>
<dbReference type="AlphaFoldDB" id="A0A379T3V8"/>
<sequence length="49" mass="6011">MQKMTSIAEWLFRITDSQRNWGFGLCYLYHVNNVVVLYYNLDHKNDNWL</sequence>
<name>A0A379T3V8_SALER</name>
<evidence type="ECO:0000313" key="2">
    <source>
        <dbReference type="EMBL" id="SUG44973.1"/>
    </source>
</evidence>
<dbReference type="EMBL" id="UGXG01000002">
    <property type="protein sequence ID" value="SUG44973.1"/>
    <property type="molecule type" value="Genomic_DNA"/>
</dbReference>
<keyword evidence="1" id="KW-0472">Membrane</keyword>
<keyword evidence="1" id="KW-0812">Transmembrane</keyword>
<evidence type="ECO:0000256" key="1">
    <source>
        <dbReference type="SAM" id="Phobius"/>
    </source>
</evidence>
<gene>
    <name evidence="2" type="ORF">NCTC8297_00130</name>
</gene>
<protein>
    <submittedName>
        <fullName evidence="2">Uncharacterized protein</fullName>
    </submittedName>
</protein>
<proteinExistence type="predicted"/>